<organism evidence="3 4">
    <name type="scientific">Hymenobacter lucidus</name>
    <dbReference type="NCBI Taxonomy" id="2880930"/>
    <lineage>
        <taxon>Bacteria</taxon>
        <taxon>Pseudomonadati</taxon>
        <taxon>Bacteroidota</taxon>
        <taxon>Cytophagia</taxon>
        <taxon>Cytophagales</taxon>
        <taxon>Hymenobacteraceae</taxon>
        <taxon>Hymenobacter</taxon>
    </lineage>
</organism>
<feature type="chain" id="PRO_5046740245" evidence="1">
    <location>
        <begin position="26"/>
        <end position="254"/>
    </location>
</feature>
<name>A0ABS8AWU5_9BACT</name>
<dbReference type="PANTHER" id="PTHR34386">
    <property type="entry name" value="GLUTAREDOXIN"/>
    <property type="match status" value="1"/>
</dbReference>
<feature type="signal peptide" evidence="1">
    <location>
        <begin position="1"/>
        <end position="25"/>
    </location>
</feature>
<proteinExistence type="predicted"/>
<evidence type="ECO:0000256" key="1">
    <source>
        <dbReference type="SAM" id="SignalP"/>
    </source>
</evidence>
<keyword evidence="4" id="KW-1185">Reference proteome</keyword>
<dbReference type="InterPro" id="IPR006869">
    <property type="entry name" value="DUF547"/>
</dbReference>
<dbReference type="Pfam" id="PF04784">
    <property type="entry name" value="DUF547"/>
    <property type="match status" value="1"/>
</dbReference>
<reference evidence="3" key="1">
    <citation type="submission" date="2021-10" db="EMBL/GenBank/DDBJ databases">
        <authorList>
            <person name="Dean J.D."/>
            <person name="Kim M.K."/>
            <person name="Newey C.N."/>
            <person name="Stoker T.S."/>
            <person name="Thompson D.W."/>
            <person name="Grose J.H."/>
        </authorList>
    </citation>
    <scope>NUCLEOTIDE SEQUENCE</scope>
    <source>
        <strain evidence="3">BT178</strain>
    </source>
</reference>
<dbReference type="PANTHER" id="PTHR34386:SF1">
    <property type="entry name" value="GLUTAREDOXIN-LIKE PROTEIN NRDH"/>
    <property type="match status" value="1"/>
</dbReference>
<protein>
    <submittedName>
        <fullName evidence="3">DUF547 domain-containing protein</fullName>
    </submittedName>
</protein>
<keyword evidence="1" id="KW-0732">Signal</keyword>
<accession>A0ABS8AWU5</accession>
<comment type="caution">
    <text evidence="3">The sequence shown here is derived from an EMBL/GenBank/DDBJ whole genome shotgun (WGS) entry which is preliminary data.</text>
</comment>
<feature type="domain" description="DUF547" evidence="2">
    <location>
        <begin position="83"/>
        <end position="184"/>
    </location>
</feature>
<dbReference type="EMBL" id="JAJADR010000006">
    <property type="protein sequence ID" value="MCB2410269.1"/>
    <property type="molecule type" value="Genomic_DNA"/>
</dbReference>
<gene>
    <name evidence="3" type="ORF">LGH74_19915</name>
</gene>
<evidence type="ECO:0000313" key="3">
    <source>
        <dbReference type="EMBL" id="MCB2410269.1"/>
    </source>
</evidence>
<dbReference type="InterPro" id="IPR051548">
    <property type="entry name" value="Grx-like_ET"/>
</dbReference>
<sequence length="254" mass="28104">MFGFMRVAGLALALLILTGNSAAVAQARPAAPDINSFVAAANGFLRQYVGPEGNVNYRAIKSRPAALKGLLEQVRTMKTQMLPAAGQKAFYLNAYNLLVIGAVVEKYPLTSVMKLPGFFDKQQRLVAGEQMTLNELETNKLRKPYNDPRVHFALVCAAQGCPQLSPEAYAPTTVEAQLTTQARRVLQNSQFIRVDNSTKKVLLSEIFHWYEADFKATGKSTVAYINQFRGEQPIPASFVIGYYDYNWALNDGSR</sequence>
<dbReference type="Proteomes" id="UP001165296">
    <property type="component" value="Unassembled WGS sequence"/>
</dbReference>
<evidence type="ECO:0000313" key="4">
    <source>
        <dbReference type="Proteomes" id="UP001165296"/>
    </source>
</evidence>
<dbReference type="RefSeq" id="WP_226178621.1">
    <property type="nucleotide sequence ID" value="NZ_JAJADR010000006.1"/>
</dbReference>
<evidence type="ECO:0000259" key="2">
    <source>
        <dbReference type="Pfam" id="PF04784"/>
    </source>
</evidence>